<dbReference type="AlphaFoldDB" id="A0A098GI35"/>
<dbReference type="InterPro" id="IPR011990">
    <property type="entry name" value="TPR-like_helical_dom_sf"/>
</dbReference>
<reference evidence="2" key="1">
    <citation type="submission" date="2014-09" db="EMBL/GenBank/DDBJ databases">
        <authorList>
            <person name="Gomez-Valero L."/>
        </authorList>
    </citation>
    <scope>NUCLEOTIDE SEQUENCE [LARGE SCALE GENOMIC DNA]</scope>
    <source>
        <strain evidence="2">ATCC33218</strain>
    </source>
</reference>
<evidence type="ECO:0000313" key="1">
    <source>
        <dbReference type="EMBL" id="CEG61642.1"/>
    </source>
</evidence>
<gene>
    <name evidence="1" type="ORF">LMI_2374</name>
</gene>
<dbReference type="Pfam" id="PF13181">
    <property type="entry name" value="TPR_8"/>
    <property type="match status" value="2"/>
</dbReference>
<dbReference type="PANTHER" id="PTHR12558:SF13">
    <property type="entry name" value="CELL DIVISION CYCLE PROTEIN 27 HOMOLOG"/>
    <property type="match status" value="1"/>
</dbReference>
<proteinExistence type="predicted"/>
<dbReference type="STRING" id="451.B6N58_04290"/>
<accession>A0A098GI35</accession>
<dbReference type="EMBL" id="LN614830">
    <property type="protein sequence ID" value="CEG61642.1"/>
    <property type="molecule type" value="Genomic_DNA"/>
</dbReference>
<organism evidence="1 2">
    <name type="scientific">Legionella micdadei</name>
    <name type="common">Tatlockia micdadei</name>
    <dbReference type="NCBI Taxonomy" id="451"/>
    <lineage>
        <taxon>Bacteria</taxon>
        <taxon>Pseudomonadati</taxon>
        <taxon>Pseudomonadota</taxon>
        <taxon>Gammaproteobacteria</taxon>
        <taxon>Legionellales</taxon>
        <taxon>Legionellaceae</taxon>
        <taxon>Legionella</taxon>
    </lineage>
</organism>
<dbReference type="KEGG" id="tmc:LMI_2374"/>
<dbReference type="SMART" id="SM00028">
    <property type="entry name" value="TPR"/>
    <property type="match status" value="7"/>
</dbReference>
<dbReference type="InterPro" id="IPR019734">
    <property type="entry name" value="TPR_rpt"/>
</dbReference>
<dbReference type="SUPFAM" id="SSF48452">
    <property type="entry name" value="TPR-like"/>
    <property type="match status" value="2"/>
</dbReference>
<protein>
    <submittedName>
        <fullName evidence="1">Uncharacterized protein</fullName>
    </submittedName>
</protein>
<name>A0A098GI35_LEGMI</name>
<dbReference type="PANTHER" id="PTHR12558">
    <property type="entry name" value="CELL DIVISION CYCLE 16,23,27"/>
    <property type="match status" value="1"/>
</dbReference>
<dbReference type="OrthoDB" id="5648912at2"/>
<dbReference type="HOGENOM" id="CLU_061380_0_0_6"/>
<dbReference type="Proteomes" id="UP000032414">
    <property type="component" value="Chromosome I"/>
</dbReference>
<dbReference type="PROSITE" id="PS50005">
    <property type="entry name" value="TPR"/>
    <property type="match status" value="2"/>
</dbReference>
<evidence type="ECO:0000313" key="2">
    <source>
        <dbReference type="Proteomes" id="UP000032414"/>
    </source>
</evidence>
<dbReference type="Gene3D" id="1.25.40.10">
    <property type="entry name" value="Tetratricopeptide repeat domain"/>
    <property type="match status" value="2"/>
</dbReference>
<sequence>MDTMDNIKERLNRYLQFLEQDPSNVNLLLSISESYRQLNDFNEAQRYLDKAKTIDANACIALEGILALNQGHFERAKKALFQAVSSEDLPILRYNLAVCHYSLNEPDEGIAALTPLFKQNPSYEIEFLMAQLLQQQGQLEQAINLLKFVLEQHGSSEKTLVLLAQLYLDNHDEIAAANTAQQVLIINQKNYEAQVILLLLRLVKEEVTVNEIEIKKLLAEHATDSRLWFALGTTYFRAIRLQDAEKAYLKAAKLNPQFYDNWVSLGWCQLFLDKLDEAQHCYQQAIALNEGNSEGWGGLALIHALRSNLDDAADLITKAAALDSECFLAKIAQIIHLSHANPGKAEVQFKETFPQIVEQINAAMATVLQEVDKNKTVH</sequence>
<dbReference type="Pfam" id="PF13432">
    <property type="entry name" value="TPR_16"/>
    <property type="match status" value="2"/>
</dbReference>